<feature type="transmembrane region" description="Helical" evidence="1">
    <location>
        <begin position="76"/>
        <end position="96"/>
    </location>
</feature>
<comment type="caution">
    <text evidence="2">The sequence shown here is derived from an EMBL/GenBank/DDBJ whole genome shotgun (WGS) entry which is preliminary data.</text>
</comment>
<feature type="transmembrane region" description="Helical" evidence="1">
    <location>
        <begin position="7"/>
        <end position="24"/>
    </location>
</feature>
<reference evidence="2 3" key="1">
    <citation type="submission" date="2009-01" db="EMBL/GenBank/DDBJ databases">
        <authorList>
            <person name="Fulton L."/>
            <person name="Clifton S."/>
            <person name="Fulton B."/>
            <person name="Xu J."/>
            <person name="Minx P."/>
            <person name="Pepin K.H."/>
            <person name="Johnson M."/>
            <person name="Bhonagiri V."/>
            <person name="Nash W.E."/>
            <person name="Mardis E.R."/>
            <person name="Wilson R.K."/>
        </authorList>
    </citation>
    <scope>NUCLEOTIDE SEQUENCE [LARGE SCALE GENOMIC DNA]</scope>
    <source>
        <strain evidence="3">DSM 10507 / JCM 14656 / S5a33</strain>
    </source>
</reference>
<dbReference type="AlphaFoldDB" id="C0CRE0"/>
<evidence type="ECO:0000313" key="2">
    <source>
        <dbReference type="EMBL" id="EEG47672.1"/>
    </source>
</evidence>
<feature type="transmembrane region" description="Helical" evidence="1">
    <location>
        <begin position="54"/>
        <end position="70"/>
    </location>
</feature>
<dbReference type="GeneID" id="86823272"/>
<feature type="transmembrane region" description="Helical" evidence="1">
    <location>
        <begin position="134"/>
        <end position="156"/>
    </location>
</feature>
<evidence type="ECO:0000256" key="1">
    <source>
        <dbReference type="SAM" id="Phobius"/>
    </source>
</evidence>
<keyword evidence="3" id="KW-1185">Reference proteome</keyword>
<feature type="transmembrane region" description="Helical" evidence="1">
    <location>
        <begin position="108"/>
        <end position="128"/>
    </location>
</feature>
<dbReference type="PATRIC" id="fig|476272.21.peg.130"/>
<keyword evidence="1" id="KW-0812">Transmembrane</keyword>
<gene>
    <name evidence="2" type="ORF">RUMHYD_03454</name>
</gene>
<name>C0CRE0_BLAHS</name>
<dbReference type="Proteomes" id="UP000003100">
    <property type="component" value="Unassembled WGS sequence"/>
</dbReference>
<keyword evidence="1" id="KW-0472">Membrane</keyword>
<dbReference type="RefSeq" id="WP_005951819.1">
    <property type="nucleotide sequence ID" value="NZ_CP136423.1"/>
</dbReference>
<sequence length="177" mass="19876">MHVRARAIAFGGLAVALSIVFMILGSVIESNTLFLLAAASYFVGIVIREFGLKIGAAFYAANVILGLLIAPNKFYVISYAAMGLYIFLVEAAWQVMARGPRSAQRKSFFWVVKYLIFNAMFLPGLFFFQDFFFSGNLSLGILTGVAIGGQLGLWIYDQAYEYVQRHLWNKYRGRLLR</sequence>
<accession>C0CRE0</accession>
<dbReference type="eggNOG" id="ENOG50335CG">
    <property type="taxonomic scope" value="Bacteria"/>
</dbReference>
<organism evidence="2 3">
    <name type="scientific">Blautia hydrogenotrophica (strain DSM 10507 / JCM 14656 / S5a33)</name>
    <name type="common">Ruminococcus hydrogenotrophicus</name>
    <dbReference type="NCBI Taxonomy" id="476272"/>
    <lineage>
        <taxon>Bacteria</taxon>
        <taxon>Bacillati</taxon>
        <taxon>Bacillota</taxon>
        <taxon>Clostridia</taxon>
        <taxon>Lachnospirales</taxon>
        <taxon>Lachnospiraceae</taxon>
        <taxon>Blautia</taxon>
    </lineage>
</organism>
<evidence type="ECO:0000313" key="3">
    <source>
        <dbReference type="Proteomes" id="UP000003100"/>
    </source>
</evidence>
<feature type="transmembrane region" description="Helical" evidence="1">
    <location>
        <begin position="30"/>
        <end position="47"/>
    </location>
</feature>
<keyword evidence="1" id="KW-1133">Transmembrane helix</keyword>
<proteinExistence type="predicted"/>
<reference evidence="2 3" key="2">
    <citation type="submission" date="2009-02" db="EMBL/GenBank/DDBJ databases">
        <title>Draft genome sequence of Blautia hydrogenotrophica DSM 10507 (Ruminococcus hydrogenotrophicus DSM 10507).</title>
        <authorList>
            <person name="Sudarsanam P."/>
            <person name="Ley R."/>
            <person name="Guruge J."/>
            <person name="Turnbaugh P.J."/>
            <person name="Mahowald M."/>
            <person name="Liep D."/>
            <person name="Gordon J."/>
        </authorList>
    </citation>
    <scope>NUCLEOTIDE SEQUENCE [LARGE SCALE GENOMIC DNA]</scope>
    <source>
        <strain evidence="3">DSM 10507 / JCM 14656 / S5a33</strain>
    </source>
</reference>
<protein>
    <submittedName>
        <fullName evidence="2">Uncharacterized protein</fullName>
    </submittedName>
</protein>
<dbReference type="EMBL" id="ACBZ01000184">
    <property type="protein sequence ID" value="EEG47672.1"/>
    <property type="molecule type" value="Genomic_DNA"/>
</dbReference>
<dbReference type="HOGENOM" id="CLU_1516010_0_0_9"/>